<name>A0A917UVC3_9DEIO</name>
<organism evidence="2 3">
    <name type="scientific">Deinococcus aquiradiocola</name>
    <dbReference type="NCBI Taxonomy" id="393059"/>
    <lineage>
        <taxon>Bacteria</taxon>
        <taxon>Thermotogati</taxon>
        <taxon>Deinococcota</taxon>
        <taxon>Deinococci</taxon>
        <taxon>Deinococcales</taxon>
        <taxon>Deinococcaceae</taxon>
        <taxon>Deinococcus</taxon>
    </lineage>
</organism>
<comment type="caution">
    <text evidence="2">The sequence shown here is derived from an EMBL/GenBank/DDBJ whole genome shotgun (WGS) entry which is preliminary data.</text>
</comment>
<evidence type="ECO:0000313" key="3">
    <source>
        <dbReference type="Proteomes" id="UP000635726"/>
    </source>
</evidence>
<dbReference type="AlphaFoldDB" id="A0A917UVC3"/>
<feature type="domain" description="Dienelactone hydrolase" evidence="1">
    <location>
        <begin position="103"/>
        <end position="316"/>
    </location>
</feature>
<dbReference type="PANTHER" id="PTHR46623:SF6">
    <property type="entry name" value="ALPHA_BETA-HYDROLASES SUPERFAMILY PROTEIN"/>
    <property type="match status" value="1"/>
</dbReference>
<dbReference type="InterPro" id="IPR051049">
    <property type="entry name" value="Dienelactone_hydrolase-like"/>
</dbReference>
<evidence type="ECO:0000313" key="2">
    <source>
        <dbReference type="EMBL" id="GGJ87959.1"/>
    </source>
</evidence>
<reference evidence="2" key="2">
    <citation type="submission" date="2020-09" db="EMBL/GenBank/DDBJ databases">
        <authorList>
            <person name="Sun Q."/>
            <person name="Ohkuma M."/>
        </authorList>
    </citation>
    <scope>NUCLEOTIDE SEQUENCE</scope>
    <source>
        <strain evidence="2">JCM 14371</strain>
    </source>
</reference>
<dbReference type="Gene3D" id="3.40.50.1820">
    <property type="entry name" value="alpha/beta hydrolase"/>
    <property type="match status" value="1"/>
</dbReference>
<dbReference type="PANTHER" id="PTHR46623">
    <property type="entry name" value="CARBOXYMETHYLENEBUTENOLIDASE-RELATED"/>
    <property type="match status" value="1"/>
</dbReference>
<keyword evidence="3" id="KW-1185">Reference proteome</keyword>
<accession>A0A917UVC3</accession>
<dbReference type="RefSeq" id="WP_188964604.1">
    <property type="nucleotide sequence ID" value="NZ_BMOE01000019.1"/>
</dbReference>
<evidence type="ECO:0000259" key="1">
    <source>
        <dbReference type="Pfam" id="PF01738"/>
    </source>
</evidence>
<dbReference type="SUPFAM" id="SSF53474">
    <property type="entry name" value="alpha/beta-Hydrolases"/>
    <property type="match status" value="1"/>
</dbReference>
<dbReference type="Proteomes" id="UP000635726">
    <property type="component" value="Unassembled WGS sequence"/>
</dbReference>
<dbReference type="InterPro" id="IPR029058">
    <property type="entry name" value="AB_hydrolase_fold"/>
</dbReference>
<sequence>MSEYQQDLFRYVAEEFAEDYEQGELPRREFLRRSVLLGGSVPGARLLLATLGVTGVSAAELAAAQTAAPQNEAATNSYHVDPADTALDAGPVTYEALGRTNYAYLARPKGIASAPVVMIIHENKGLQPHIEDVARRMAKAGYIALAPDFVSIDPGSRDGGSRKYTDIAQISAIIAKLAPTDSAAHGVEAAKFLKAQPGAQAEHFGMVGFCWGGGMTWTLSTLLPDLKAAVPFYGPSPSFTDIPKIRAAVLGIYGGLDARITGNAPATDQALTAAGVRHEFKVYDGANHAFHNDTGANYNRVAAENAWASTLIWLRANL</sequence>
<dbReference type="GO" id="GO:0016787">
    <property type="term" value="F:hydrolase activity"/>
    <property type="evidence" value="ECO:0007669"/>
    <property type="project" value="InterPro"/>
</dbReference>
<dbReference type="EMBL" id="BMOE01000019">
    <property type="protein sequence ID" value="GGJ87959.1"/>
    <property type="molecule type" value="Genomic_DNA"/>
</dbReference>
<reference evidence="2" key="1">
    <citation type="journal article" date="2014" name="Int. J. Syst. Evol. Microbiol.">
        <title>Complete genome sequence of Corynebacterium casei LMG S-19264T (=DSM 44701T), isolated from a smear-ripened cheese.</title>
        <authorList>
            <consortium name="US DOE Joint Genome Institute (JGI-PGF)"/>
            <person name="Walter F."/>
            <person name="Albersmeier A."/>
            <person name="Kalinowski J."/>
            <person name="Ruckert C."/>
        </authorList>
    </citation>
    <scope>NUCLEOTIDE SEQUENCE</scope>
    <source>
        <strain evidence="2">JCM 14371</strain>
    </source>
</reference>
<gene>
    <name evidence="2" type="ORF">GCM10008939_35020</name>
</gene>
<protein>
    <submittedName>
        <fullName evidence="2">Carboxymethylenebutenolidase</fullName>
    </submittedName>
</protein>
<dbReference type="Pfam" id="PF01738">
    <property type="entry name" value="DLH"/>
    <property type="match status" value="1"/>
</dbReference>
<dbReference type="InterPro" id="IPR002925">
    <property type="entry name" value="Dienelactn_hydro"/>
</dbReference>
<proteinExistence type="predicted"/>